<dbReference type="Pfam" id="PF18291">
    <property type="entry name" value="HU-HIG"/>
    <property type="match status" value="1"/>
</dbReference>
<dbReference type="PATRIC" id="fig|1121098.3.peg.297"/>
<keyword evidence="4" id="KW-1185">Reference proteome</keyword>
<dbReference type="InterPro" id="IPR041607">
    <property type="entry name" value="HU-HIG"/>
</dbReference>
<dbReference type="eggNOG" id="COG0776">
    <property type="taxonomic scope" value="Bacteria"/>
</dbReference>
<reference evidence="3 4" key="1">
    <citation type="submission" date="2013-04" db="EMBL/GenBank/DDBJ databases">
        <title>The Genome Sequence of Bacteroides massiliensis DSM 17679.</title>
        <authorList>
            <consortium name="The Broad Institute Genomics Platform"/>
            <person name="Earl A."/>
            <person name="Ward D."/>
            <person name="Feldgarden M."/>
            <person name="Gevers D."/>
            <person name="Martens E."/>
            <person name="Fenner L."/>
            <person name="Roux V."/>
            <person name="Mallet M.N."/>
            <person name="Raoult D."/>
            <person name="Walker B."/>
            <person name="Young S."/>
            <person name="Zeng Q."/>
            <person name="Gargeya S."/>
            <person name="Fitzgerald M."/>
            <person name="Haas B."/>
            <person name="Abouelleil A."/>
            <person name="Allen A.W."/>
            <person name="Alvarado L."/>
            <person name="Arachchi H.M."/>
            <person name="Berlin A.M."/>
            <person name="Chapman S.B."/>
            <person name="Gainer-Dewar J."/>
            <person name="Goldberg J."/>
            <person name="Griggs A."/>
            <person name="Gujja S."/>
            <person name="Hansen M."/>
            <person name="Howarth C."/>
            <person name="Imamovic A."/>
            <person name="Ireland A."/>
            <person name="Larimer J."/>
            <person name="McCowan C."/>
            <person name="Murphy C."/>
            <person name="Pearson M."/>
            <person name="Poon T.W."/>
            <person name="Priest M."/>
            <person name="Roberts A."/>
            <person name="Saif S."/>
            <person name="Shea T."/>
            <person name="Sisk P."/>
            <person name="Sykes S."/>
            <person name="Wortman J."/>
            <person name="Nusbaum C."/>
            <person name="Birren B."/>
        </authorList>
    </citation>
    <scope>NUCLEOTIDE SEQUENCE [LARGE SCALE GENOMIC DNA]</scope>
    <source>
        <strain evidence="4">B84634 / Timone 84634 / DSM 17679 / JCM 13223</strain>
    </source>
</reference>
<keyword evidence="1" id="KW-0238">DNA-binding</keyword>
<gene>
    <name evidence="3" type="ORF">HMPREF1534_00295</name>
</gene>
<dbReference type="SUPFAM" id="SSF47729">
    <property type="entry name" value="IHF-like DNA-binding proteins"/>
    <property type="match status" value="1"/>
</dbReference>
<protein>
    <recommendedName>
        <fullName evidence="2">HU domain-containing protein</fullName>
    </recommendedName>
</protein>
<evidence type="ECO:0000256" key="1">
    <source>
        <dbReference type="ARBA" id="ARBA00023125"/>
    </source>
</evidence>
<dbReference type="OrthoDB" id="9809801at2"/>
<sequence length="144" mass="15790">MAEINYSIAAMKKPAEPEAAPLYYAKMQASGVVDLDDMAEEISYATTLTDGDVLNVLRALIKQMKKNLAAGKIVRMEKFGSFQFQLCSKGADSEEKFSADSIKKVNIQFRPGALVREAQNLKTLNFKKVPKKTAGKDAPAKAQD</sequence>
<dbReference type="EMBL" id="AQHY01000004">
    <property type="protein sequence ID" value="EOA58329.1"/>
    <property type="molecule type" value="Genomic_DNA"/>
</dbReference>
<proteinExistence type="predicted"/>
<dbReference type="InterPro" id="IPR005902">
    <property type="entry name" value="HU_DNA-bd_put"/>
</dbReference>
<organism evidence="3 4">
    <name type="scientific">Phocaeicola massiliensis B84634 = Timone 84634 = DSM 17679 = JCM 13223</name>
    <dbReference type="NCBI Taxonomy" id="1121098"/>
    <lineage>
        <taxon>Bacteria</taxon>
        <taxon>Pseudomonadati</taxon>
        <taxon>Bacteroidota</taxon>
        <taxon>Bacteroidia</taxon>
        <taxon>Bacteroidales</taxon>
        <taxon>Bacteroidaceae</taxon>
        <taxon>Phocaeicola</taxon>
    </lineage>
</organism>
<evidence type="ECO:0000313" key="3">
    <source>
        <dbReference type="EMBL" id="EOA58329.1"/>
    </source>
</evidence>
<dbReference type="NCBIfam" id="TIGR01201">
    <property type="entry name" value="HU_rel"/>
    <property type="match status" value="1"/>
</dbReference>
<dbReference type="InterPro" id="IPR010992">
    <property type="entry name" value="IHF-like_DNA-bd_dom_sf"/>
</dbReference>
<dbReference type="RefSeq" id="WP_005936126.1">
    <property type="nucleotide sequence ID" value="NZ_KB890364.1"/>
</dbReference>
<dbReference type="Gene3D" id="4.10.520.10">
    <property type="entry name" value="IHF-like DNA-binding proteins"/>
    <property type="match status" value="1"/>
</dbReference>
<feature type="domain" description="HU" evidence="2">
    <location>
        <begin position="3"/>
        <end position="125"/>
    </location>
</feature>
<dbReference type="AlphaFoldDB" id="U6RNZ4"/>
<evidence type="ECO:0000259" key="2">
    <source>
        <dbReference type="Pfam" id="PF18291"/>
    </source>
</evidence>
<dbReference type="GeneID" id="60063625"/>
<dbReference type="Proteomes" id="UP000017831">
    <property type="component" value="Unassembled WGS sequence"/>
</dbReference>
<evidence type="ECO:0000313" key="4">
    <source>
        <dbReference type="Proteomes" id="UP000017831"/>
    </source>
</evidence>
<accession>U6RNZ4</accession>
<name>U6RNZ4_9BACT</name>
<dbReference type="STRING" id="1121098.HMPREF1534_00295"/>
<dbReference type="GO" id="GO:0003677">
    <property type="term" value="F:DNA binding"/>
    <property type="evidence" value="ECO:0007669"/>
    <property type="project" value="UniProtKB-KW"/>
</dbReference>
<comment type="caution">
    <text evidence="3">The sequence shown here is derived from an EMBL/GenBank/DDBJ whole genome shotgun (WGS) entry which is preliminary data.</text>
</comment>
<dbReference type="HOGENOM" id="CLU_112331_5_1_10"/>